<keyword evidence="3" id="KW-1185">Reference proteome</keyword>
<protein>
    <submittedName>
        <fullName evidence="2">Uncharacterized protein</fullName>
    </submittedName>
</protein>
<dbReference type="AlphaFoldDB" id="A0A164HVR8"/>
<evidence type="ECO:0000256" key="1">
    <source>
        <dbReference type="SAM" id="SignalP"/>
    </source>
</evidence>
<keyword evidence="1" id="KW-0732">Signal</keyword>
<comment type="caution">
    <text evidence="2">The sequence shown here is derived from an EMBL/GenBank/DDBJ whole genome shotgun (WGS) entry which is preliminary data.</text>
</comment>
<reference evidence="2 3" key="1">
    <citation type="submission" date="2016-03" db="EMBL/GenBank/DDBJ databases">
        <title>EvidentialGene: Evidence-directed Construction of Genes on Genomes.</title>
        <authorList>
            <person name="Gilbert D.G."/>
            <person name="Choi J.-H."/>
            <person name="Mockaitis K."/>
            <person name="Colbourne J."/>
            <person name="Pfrender M."/>
        </authorList>
    </citation>
    <scope>NUCLEOTIDE SEQUENCE [LARGE SCALE GENOMIC DNA]</scope>
    <source>
        <strain evidence="2 3">Xinb3</strain>
        <tissue evidence="2">Complete organism</tissue>
    </source>
</reference>
<organism evidence="2 3">
    <name type="scientific">Daphnia magna</name>
    <dbReference type="NCBI Taxonomy" id="35525"/>
    <lineage>
        <taxon>Eukaryota</taxon>
        <taxon>Metazoa</taxon>
        <taxon>Ecdysozoa</taxon>
        <taxon>Arthropoda</taxon>
        <taxon>Crustacea</taxon>
        <taxon>Branchiopoda</taxon>
        <taxon>Diplostraca</taxon>
        <taxon>Cladocera</taxon>
        <taxon>Anomopoda</taxon>
        <taxon>Daphniidae</taxon>
        <taxon>Daphnia</taxon>
    </lineage>
</organism>
<feature type="non-terminal residue" evidence="2">
    <location>
        <position position="77"/>
    </location>
</feature>
<sequence>MAVKEKKRKKLRNLFALPFFFLLLSDEPIVRACVEEQTNRHITQRPPPSCLPVPGINQKMCCSSLVFVSKKKNFLFS</sequence>
<dbReference type="Proteomes" id="UP000076858">
    <property type="component" value="Unassembled WGS sequence"/>
</dbReference>
<evidence type="ECO:0000313" key="3">
    <source>
        <dbReference type="Proteomes" id="UP000076858"/>
    </source>
</evidence>
<gene>
    <name evidence="2" type="ORF">APZ42_003029</name>
</gene>
<feature type="chain" id="PRO_5007850601" evidence="1">
    <location>
        <begin position="33"/>
        <end position="77"/>
    </location>
</feature>
<accession>A0A164HVR8</accession>
<name>A0A164HVR8_9CRUS</name>
<evidence type="ECO:0000313" key="2">
    <source>
        <dbReference type="EMBL" id="KZS00610.1"/>
    </source>
</evidence>
<feature type="signal peptide" evidence="1">
    <location>
        <begin position="1"/>
        <end position="32"/>
    </location>
</feature>
<dbReference type="EMBL" id="LRGB01009288">
    <property type="protein sequence ID" value="KZS00610.1"/>
    <property type="molecule type" value="Genomic_DNA"/>
</dbReference>
<proteinExistence type="predicted"/>